<reference evidence="2" key="1">
    <citation type="journal article" date="2019" name="Int. J. Syst. Evol. Microbiol.">
        <title>The Global Catalogue of Microorganisms (GCM) 10K type strain sequencing project: providing services to taxonomists for standard genome sequencing and annotation.</title>
        <authorList>
            <consortium name="The Broad Institute Genomics Platform"/>
            <consortium name="The Broad Institute Genome Sequencing Center for Infectious Disease"/>
            <person name="Wu L."/>
            <person name="Ma J."/>
        </authorList>
    </citation>
    <scope>NUCLEOTIDE SEQUENCE [LARGE SCALE GENOMIC DNA]</scope>
    <source>
        <strain evidence="2">KCTC 23314</strain>
    </source>
</reference>
<evidence type="ECO:0000313" key="1">
    <source>
        <dbReference type="EMBL" id="GHD03482.1"/>
    </source>
</evidence>
<dbReference type="Proteomes" id="UP000626210">
    <property type="component" value="Unassembled WGS sequence"/>
</dbReference>
<proteinExistence type="predicted"/>
<organism evidence="1 2">
    <name type="scientific">Pseudorhodoferax aquiterrae</name>
    <dbReference type="NCBI Taxonomy" id="747304"/>
    <lineage>
        <taxon>Bacteria</taxon>
        <taxon>Pseudomonadati</taxon>
        <taxon>Pseudomonadota</taxon>
        <taxon>Betaproteobacteria</taxon>
        <taxon>Burkholderiales</taxon>
        <taxon>Comamonadaceae</taxon>
    </lineage>
</organism>
<comment type="caution">
    <text evidence="1">The sequence shown here is derived from an EMBL/GenBank/DDBJ whole genome shotgun (WGS) entry which is preliminary data.</text>
</comment>
<protein>
    <submittedName>
        <fullName evidence="1">Uncharacterized protein</fullName>
    </submittedName>
</protein>
<keyword evidence="2" id="KW-1185">Reference proteome</keyword>
<dbReference type="EMBL" id="BMYK01000044">
    <property type="protein sequence ID" value="GHD03482.1"/>
    <property type="molecule type" value="Genomic_DNA"/>
</dbReference>
<sequence>MRALANELVLKLLSLYDDGRLNREVLLLASDSLSLIPDLEHDVAQLRAAVGEGTSSPALLMEGRPTTSS</sequence>
<accession>A0ABQ3GEK6</accession>
<gene>
    <name evidence="1" type="ORF">GCM10007320_63610</name>
</gene>
<evidence type="ECO:0000313" key="2">
    <source>
        <dbReference type="Proteomes" id="UP000626210"/>
    </source>
</evidence>
<name>A0ABQ3GEK6_9BURK</name>